<accession>A0A7H1B107</accession>
<dbReference type="GO" id="GO:0005975">
    <property type="term" value="P:carbohydrate metabolic process"/>
    <property type="evidence" value="ECO:0007669"/>
    <property type="project" value="UniProtKB-ARBA"/>
</dbReference>
<feature type="chain" id="PRO_5028839052" description="Alpha-amylase" evidence="2">
    <location>
        <begin position="30"/>
        <end position="345"/>
    </location>
</feature>
<sequence length="345" mass="35327">MRFRRSSRWVPVTAAAFVAVGLTAAPAAADGAEYARYTLDAAPPASTGTVTTAATGGPQGTFTTNSTRPGVSAGGSAFLGEQTPFGQVYGSSQGMPYLNLATASGRTPSTTSFTFDQVPTPGGWGITLGDIDADDVKISATGPDGQALTARQLGFQESFNYCDASPRPSTCTGGTYTDEPTWDAATQTLHGSGTDTSGASAWLRPTAEIRTLTLTFSVKTGIPAYQVWFAAQTANVSGNVATESGDPLPEGTVLELRRPDGTPVLDDSNEPVSTTPDADGDYTFSDVAAGGYTVHVTPPPGHDVKGSDTEKADAAHGDATGVDFTVAPAEDDCTCEEPGQPGYGS</sequence>
<feature type="region of interest" description="Disordered" evidence="1">
    <location>
        <begin position="47"/>
        <end position="67"/>
    </location>
</feature>
<evidence type="ECO:0008006" key="5">
    <source>
        <dbReference type="Google" id="ProtNLM"/>
    </source>
</evidence>
<feature type="region of interest" description="Disordered" evidence="1">
    <location>
        <begin position="296"/>
        <end position="320"/>
    </location>
</feature>
<feature type="compositionally biased region" description="Low complexity" evidence="1">
    <location>
        <begin position="47"/>
        <end position="64"/>
    </location>
</feature>
<evidence type="ECO:0000256" key="2">
    <source>
        <dbReference type="SAM" id="SignalP"/>
    </source>
</evidence>
<dbReference type="RefSeq" id="WP_188335167.1">
    <property type="nucleotide sequence ID" value="NZ_CP061281.1"/>
</dbReference>
<keyword evidence="4" id="KW-1185">Reference proteome</keyword>
<protein>
    <recommendedName>
        <fullName evidence="5">Alpha-amylase</fullName>
    </recommendedName>
</protein>
<dbReference type="Gene3D" id="2.60.40.10">
    <property type="entry name" value="Immunoglobulins"/>
    <property type="match status" value="1"/>
</dbReference>
<feature type="compositionally biased region" description="Basic and acidic residues" evidence="1">
    <location>
        <begin position="302"/>
        <end position="316"/>
    </location>
</feature>
<dbReference type="SUPFAM" id="SSF117074">
    <property type="entry name" value="Hypothetical protein PA1324"/>
    <property type="match status" value="1"/>
</dbReference>
<dbReference type="Proteomes" id="UP000516428">
    <property type="component" value="Chromosome"/>
</dbReference>
<keyword evidence="2" id="KW-0732">Signal</keyword>
<dbReference type="AlphaFoldDB" id="A0A7H1B107"/>
<feature type="signal peptide" evidence="2">
    <location>
        <begin position="1"/>
        <end position="29"/>
    </location>
</feature>
<evidence type="ECO:0000313" key="3">
    <source>
        <dbReference type="EMBL" id="QNS02412.1"/>
    </source>
</evidence>
<name>A0A7H1B107_9ACTN</name>
<reference evidence="3 4" key="1">
    <citation type="submission" date="2020-09" db="EMBL/GenBank/DDBJ databases">
        <title>A novel species.</title>
        <authorList>
            <person name="Gao J."/>
        </authorList>
    </citation>
    <scope>NUCLEOTIDE SEQUENCE [LARGE SCALE GENOMIC DNA]</scope>
    <source>
        <strain evidence="3 4">CRXT-Y-14</strain>
    </source>
</reference>
<dbReference type="KEGG" id="sxn:IAG42_01480"/>
<proteinExistence type="predicted"/>
<gene>
    <name evidence="3" type="ORF">IAG42_01480</name>
</gene>
<dbReference type="EMBL" id="CP061281">
    <property type="protein sequence ID" value="QNS02412.1"/>
    <property type="molecule type" value="Genomic_DNA"/>
</dbReference>
<evidence type="ECO:0000256" key="1">
    <source>
        <dbReference type="SAM" id="MobiDB-lite"/>
    </source>
</evidence>
<organism evidence="3 4">
    <name type="scientific">Streptomyces xanthii</name>
    <dbReference type="NCBI Taxonomy" id="2768069"/>
    <lineage>
        <taxon>Bacteria</taxon>
        <taxon>Bacillati</taxon>
        <taxon>Actinomycetota</taxon>
        <taxon>Actinomycetes</taxon>
        <taxon>Kitasatosporales</taxon>
        <taxon>Streptomycetaceae</taxon>
        <taxon>Streptomyces</taxon>
    </lineage>
</organism>
<evidence type="ECO:0000313" key="4">
    <source>
        <dbReference type="Proteomes" id="UP000516428"/>
    </source>
</evidence>
<dbReference type="InterPro" id="IPR013783">
    <property type="entry name" value="Ig-like_fold"/>
</dbReference>
<feature type="region of interest" description="Disordered" evidence="1">
    <location>
        <begin position="259"/>
        <end position="281"/>
    </location>
</feature>